<evidence type="ECO:0000256" key="1">
    <source>
        <dbReference type="ARBA" id="ARBA00004430"/>
    </source>
</evidence>
<proteinExistence type="predicted"/>
<gene>
    <name evidence="2" type="ORF">OEZ85_009355</name>
</gene>
<keyword evidence="3" id="KW-1185">Reference proteome</keyword>
<dbReference type="SUPFAM" id="SSF52058">
    <property type="entry name" value="L domain-like"/>
    <property type="match status" value="1"/>
</dbReference>
<name>A0ABY8U918_TETOB</name>
<evidence type="ECO:0000313" key="3">
    <source>
        <dbReference type="Proteomes" id="UP001244341"/>
    </source>
</evidence>
<dbReference type="PANTHER" id="PTHR47186">
    <property type="entry name" value="LEUCINE-RICH REPEAT-CONTAINING PROTEIN 57"/>
    <property type="match status" value="1"/>
</dbReference>
<protein>
    <submittedName>
        <fullName evidence="2">Uncharacterized protein</fullName>
    </submittedName>
</protein>
<evidence type="ECO:0000313" key="2">
    <source>
        <dbReference type="EMBL" id="WIA17849.1"/>
    </source>
</evidence>
<reference evidence="2 3" key="1">
    <citation type="submission" date="2023-05" db="EMBL/GenBank/DDBJ databases">
        <title>A 100% complete, gapless, phased diploid assembly of the Scenedesmus obliquus UTEX 3031 genome.</title>
        <authorList>
            <person name="Biondi T.C."/>
            <person name="Hanschen E.R."/>
            <person name="Kwon T."/>
            <person name="Eng W."/>
            <person name="Kruse C.P.S."/>
            <person name="Koehler S.I."/>
            <person name="Kunde Y."/>
            <person name="Gleasner C.D."/>
            <person name="You Mak K.T."/>
            <person name="Polle J."/>
            <person name="Hovde B.T."/>
            <person name="Starkenburg S.R."/>
        </authorList>
    </citation>
    <scope>NUCLEOTIDE SEQUENCE [LARGE SCALE GENOMIC DNA]</scope>
    <source>
        <strain evidence="2 3">DOE0152z</strain>
    </source>
</reference>
<dbReference type="PANTHER" id="PTHR47186:SF3">
    <property type="entry name" value="OS09G0267800 PROTEIN"/>
    <property type="match status" value="1"/>
</dbReference>
<organism evidence="2 3">
    <name type="scientific">Tetradesmus obliquus</name>
    <name type="common">Green alga</name>
    <name type="synonym">Acutodesmus obliquus</name>
    <dbReference type="NCBI Taxonomy" id="3088"/>
    <lineage>
        <taxon>Eukaryota</taxon>
        <taxon>Viridiplantae</taxon>
        <taxon>Chlorophyta</taxon>
        <taxon>core chlorophytes</taxon>
        <taxon>Chlorophyceae</taxon>
        <taxon>CS clade</taxon>
        <taxon>Sphaeropleales</taxon>
        <taxon>Scenedesmaceae</taxon>
        <taxon>Tetradesmus</taxon>
    </lineage>
</organism>
<sequence>MQAPPLQHLKQLQELLLQDCRVSNKVLAQLPASLRVLVVAIENTSEQLPRLILNSSNTARLRQLSSLQGLYLSGVGLQDSAGLLAALSQLTSLTLDGSFWEERAVPKAPLRGLTNLRELCFVRNPVDKLELLQDLPPSLTRLELIWLGASVPDPDAPASFYGPATKSIDVLDAEAAPSIAQLTALRRLHLLCAQLENANTEALRICPSLVQQLQQLQELRLDHIAGCSPTMLLDALQSMTQMQHLELHFSSDIYPLEDEEMQQYAALTASSQLTCLKLLDDNDGVAYGAAQYMFAAGKQLPKLKQLHLGSYAIRWAADNEPLKPFGEGDIARLAAACPALEHFQAIGAIQGAADIGSLAQLTAVTQMVIGGVEVDGSQLAAALLQLQQLRELEITGTPSFGAADLVRLTRLTNLRRLAVDACEQLPGVLDEVFLAPMVSPADTISVSEQLRSLCMRAVAQSILHLEEEDQ</sequence>
<dbReference type="Gene3D" id="3.80.10.10">
    <property type="entry name" value="Ribonuclease Inhibitor"/>
    <property type="match status" value="1"/>
</dbReference>
<dbReference type="InterPro" id="IPR032675">
    <property type="entry name" value="LRR_dom_sf"/>
</dbReference>
<comment type="subcellular location">
    <subcellularLocation>
        <location evidence="1">Cytoplasm</location>
        <location evidence="1">Cytoskeleton</location>
        <location evidence="1">Cilium axoneme</location>
    </subcellularLocation>
</comment>
<dbReference type="Proteomes" id="UP001244341">
    <property type="component" value="Chromosome 9b"/>
</dbReference>
<dbReference type="EMBL" id="CP126216">
    <property type="protein sequence ID" value="WIA17849.1"/>
    <property type="molecule type" value="Genomic_DNA"/>
</dbReference>
<accession>A0ABY8U918</accession>